<keyword evidence="2" id="KW-1185">Reference proteome</keyword>
<dbReference type="SUPFAM" id="SSF52058">
    <property type="entry name" value="L domain-like"/>
    <property type="match status" value="1"/>
</dbReference>
<dbReference type="OrthoDB" id="3179827at2"/>
<dbReference type="Proteomes" id="UP000199532">
    <property type="component" value="Unassembled WGS sequence"/>
</dbReference>
<dbReference type="Gene3D" id="3.80.10.10">
    <property type="entry name" value="Ribonuclease Inhibitor"/>
    <property type="match status" value="1"/>
</dbReference>
<name>A0A1H7ADB7_9BACT</name>
<evidence type="ECO:0008006" key="3">
    <source>
        <dbReference type="Google" id="ProtNLM"/>
    </source>
</evidence>
<dbReference type="PROSITE" id="PS51257">
    <property type="entry name" value="PROKAR_LIPOPROTEIN"/>
    <property type="match status" value="1"/>
</dbReference>
<evidence type="ECO:0000313" key="1">
    <source>
        <dbReference type="EMBL" id="SEJ62926.1"/>
    </source>
</evidence>
<organism evidence="1 2">
    <name type="scientific">Dyadobacter koreensis</name>
    <dbReference type="NCBI Taxonomy" id="408657"/>
    <lineage>
        <taxon>Bacteria</taxon>
        <taxon>Pseudomonadati</taxon>
        <taxon>Bacteroidota</taxon>
        <taxon>Cytophagia</taxon>
        <taxon>Cytophagales</taxon>
        <taxon>Spirosomataceae</taxon>
        <taxon>Dyadobacter</taxon>
    </lineage>
</organism>
<proteinExistence type="predicted"/>
<accession>A0A1H7ADB7</accession>
<sequence>MKSLYPYFFLLCLFIFSCKKDKNTIDPPVEVIADVELIDTSRVSLFPNFEKYLIEKGIDPISELDGIVLYKYIKDVDSLHFDVPIEGSTSLKGIEGFTNLRYFKSEGLMVDTLDFSKNTKLEHFEYLPYAHCMTCASLKILNFGKISSLQEFELRGTSVSSLDLTQSKMLRSVTLYNNMYLKKLDLSTSTFLEKVYALEKVELKLGSHPKLVELTSPYTADVSKSPALEKWELGVVGSSGVDVSHNPELKSLLIYEITSPALDLTACSKLTNLEVYGHGDWAVTRLDLSKNKILKYCKLLGTGLSTICVSSLTETDFTYWEKDAGASYVKCN</sequence>
<reference evidence="1 2" key="1">
    <citation type="submission" date="2016-10" db="EMBL/GenBank/DDBJ databases">
        <authorList>
            <person name="de Groot N.N."/>
        </authorList>
    </citation>
    <scope>NUCLEOTIDE SEQUENCE [LARGE SCALE GENOMIC DNA]</scope>
    <source>
        <strain evidence="1 2">DSM 19938</strain>
    </source>
</reference>
<gene>
    <name evidence="1" type="ORF">SAMN04487995_5589</name>
</gene>
<dbReference type="EMBL" id="FNXY01000010">
    <property type="protein sequence ID" value="SEJ62926.1"/>
    <property type="molecule type" value="Genomic_DNA"/>
</dbReference>
<dbReference type="STRING" id="408657.SAMN04487995_5589"/>
<dbReference type="RefSeq" id="WP_090341142.1">
    <property type="nucleotide sequence ID" value="NZ_FNXY01000010.1"/>
</dbReference>
<evidence type="ECO:0000313" key="2">
    <source>
        <dbReference type="Proteomes" id="UP000199532"/>
    </source>
</evidence>
<dbReference type="AlphaFoldDB" id="A0A1H7ADB7"/>
<protein>
    <recommendedName>
        <fullName evidence="3">Leucine rich repeat-containing protein</fullName>
    </recommendedName>
</protein>
<dbReference type="InterPro" id="IPR032675">
    <property type="entry name" value="LRR_dom_sf"/>
</dbReference>